<feature type="compositionally biased region" description="Polar residues" evidence="1">
    <location>
        <begin position="96"/>
        <end position="113"/>
    </location>
</feature>
<comment type="caution">
    <text evidence="2">The sequence shown here is derived from an EMBL/GenBank/DDBJ whole genome shotgun (WGS) entry which is preliminary data.</text>
</comment>
<name>A0AAV7JGU2_9METZ</name>
<gene>
    <name evidence="2" type="ORF">LOD99_8308</name>
</gene>
<keyword evidence="3" id="KW-1185">Reference proteome</keyword>
<feature type="region of interest" description="Disordered" evidence="1">
    <location>
        <begin position="250"/>
        <end position="283"/>
    </location>
</feature>
<evidence type="ECO:0000256" key="1">
    <source>
        <dbReference type="SAM" id="MobiDB-lite"/>
    </source>
</evidence>
<feature type="region of interest" description="Disordered" evidence="1">
    <location>
        <begin position="94"/>
        <end position="132"/>
    </location>
</feature>
<proteinExistence type="predicted"/>
<organism evidence="2 3">
    <name type="scientific">Oopsacas minuta</name>
    <dbReference type="NCBI Taxonomy" id="111878"/>
    <lineage>
        <taxon>Eukaryota</taxon>
        <taxon>Metazoa</taxon>
        <taxon>Porifera</taxon>
        <taxon>Hexactinellida</taxon>
        <taxon>Hexasterophora</taxon>
        <taxon>Lyssacinosida</taxon>
        <taxon>Leucopsacidae</taxon>
        <taxon>Oopsacas</taxon>
    </lineage>
</organism>
<dbReference type="EMBL" id="JAKMXF010000334">
    <property type="protein sequence ID" value="KAI6647980.1"/>
    <property type="molecule type" value="Genomic_DNA"/>
</dbReference>
<evidence type="ECO:0000313" key="3">
    <source>
        <dbReference type="Proteomes" id="UP001165289"/>
    </source>
</evidence>
<reference evidence="2 3" key="1">
    <citation type="journal article" date="2023" name="BMC Biol.">
        <title>The compact genome of the sponge Oopsacas minuta (Hexactinellida) is lacking key metazoan core genes.</title>
        <authorList>
            <person name="Santini S."/>
            <person name="Schenkelaars Q."/>
            <person name="Jourda C."/>
            <person name="Duchesne M."/>
            <person name="Belahbib H."/>
            <person name="Rocher C."/>
            <person name="Selva M."/>
            <person name="Riesgo A."/>
            <person name="Vervoort M."/>
            <person name="Leys S.P."/>
            <person name="Kodjabachian L."/>
            <person name="Le Bivic A."/>
            <person name="Borchiellini C."/>
            <person name="Claverie J.M."/>
            <person name="Renard E."/>
        </authorList>
    </citation>
    <scope>NUCLEOTIDE SEQUENCE [LARGE SCALE GENOMIC DNA]</scope>
    <source>
        <strain evidence="2">SPO-2</strain>
    </source>
</reference>
<accession>A0AAV7JGU2</accession>
<feature type="compositionally biased region" description="Basic and acidic residues" evidence="1">
    <location>
        <begin position="274"/>
        <end position="283"/>
    </location>
</feature>
<feature type="compositionally biased region" description="Polar residues" evidence="1">
    <location>
        <begin position="253"/>
        <end position="273"/>
    </location>
</feature>
<evidence type="ECO:0000313" key="2">
    <source>
        <dbReference type="EMBL" id="KAI6647980.1"/>
    </source>
</evidence>
<protein>
    <submittedName>
        <fullName evidence="2">Uncharacterized protein</fullName>
    </submittedName>
</protein>
<dbReference type="AlphaFoldDB" id="A0AAV7JGU2"/>
<dbReference type="Proteomes" id="UP001165289">
    <property type="component" value="Unassembled WGS sequence"/>
</dbReference>
<sequence>MASEENSYITEDEFILKKAQLSDVKTKLLFQLSNLIEEKEILYSEILKLNQAITQSKEERILLIQSFNNSSNTITVEQTPMTSISCPLLPSEEEVSNQMVGEMSPNSNKTIPQLSKDDDDDDHIERRGRKPKSLRVSIPISRILLPPEAMNNMIKSRGKYKKTLKKQSIHSNSTYTLPSMFTTTDSNTVNSTAKITRFPPTIPPNLNSVTNNYSGPVYIIKTADSELPIAIPADEYAMFVQKEVEREFKDDNVNVSENQSPNSKIGNSFSFSTKIEEDTDKVT</sequence>